<evidence type="ECO:0000313" key="1">
    <source>
        <dbReference type="EMBL" id="GCD52973.1"/>
    </source>
</evidence>
<comment type="caution">
    <text evidence="1">The sequence shown here is derived from an EMBL/GenBank/DDBJ whole genome shotgun (WGS) entry which is preliminary data.</text>
</comment>
<sequence length="99" mass="11624">MLDGENTRIDPLPEFMWIWRAWHRLSASRQWIPRGIALPLGGTIIESCPSFIPWEVVKSWAQHHGYTHAEMAFLDRCLAAMDGVFIRDHNKRLENRLKK</sequence>
<dbReference type="AlphaFoldDB" id="A0A401WUF5"/>
<accession>A0A401WUF5</accession>
<evidence type="ECO:0000313" key="2">
    <source>
        <dbReference type="Proteomes" id="UP000287300"/>
    </source>
</evidence>
<reference evidence="1 2" key="1">
    <citation type="submission" date="2016-06" db="EMBL/GenBank/DDBJ databases">
        <title>Acetobacter pasteurianus NBRC 3188 whole genome sequencing project.</title>
        <authorList>
            <person name="Matsutani M."/>
            <person name="Shiwa Y."/>
            <person name="Okamoto-Kainuma A."/>
            <person name="Ishikawa M."/>
            <person name="Koizumi Y."/>
            <person name="Yoshikawa H."/>
            <person name="Yakushi T."/>
            <person name="Matsushita K."/>
        </authorList>
    </citation>
    <scope>NUCLEOTIDE SEQUENCE [LARGE SCALE GENOMIC DNA]</scope>
    <source>
        <strain evidence="1 2">NBRC 3188</strain>
    </source>
</reference>
<gene>
    <name evidence="1" type="ORF">NBRC3188_1670</name>
</gene>
<protein>
    <submittedName>
        <fullName evidence="1">Uncharacterized protein</fullName>
    </submittedName>
</protein>
<name>A0A401WUF5_ACEPA</name>
<organism evidence="1 2">
    <name type="scientific">Acetobacter pasteurianus NBRC 3188</name>
    <dbReference type="NCBI Taxonomy" id="1226663"/>
    <lineage>
        <taxon>Bacteria</taxon>
        <taxon>Pseudomonadati</taxon>
        <taxon>Pseudomonadota</taxon>
        <taxon>Alphaproteobacteria</taxon>
        <taxon>Acetobacterales</taxon>
        <taxon>Acetobacteraceae</taxon>
        <taxon>Acetobacter</taxon>
    </lineage>
</organism>
<dbReference type="RefSeq" id="WP_259330892.1">
    <property type="nucleotide sequence ID" value="NZ_BDES01000049.1"/>
</dbReference>
<proteinExistence type="predicted"/>
<dbReference type="EMBL" id="BDES01000049">
    <property type="protein sequence ID" value="GCD52973.1"/>
    <property type="molecule type" value="Genomic_DNA"/>
</dbReference>
<dbReference type="Proteomes" id="UP000287300">
    <property type="component" value="Unassembled WGS sequence"/>
</dbReference>